<evidence type="ECO:0000313" key="1">
    <source>
        <dbReference type="EMBL" id="OEJ21362.1"/>
    </source>
</evidence>
<gene>
    <name evidence="1" type="ORF">AS594_37885</name>
</gene>
<comment type="caution">
    <text evidence="1">The sequence shown here is derived from an EMBL/GenBank/DDBJ whole genome shotgun (WGS) entry which is preliminary data.</text>
</comment>
<keyword evidence="2" id="KW-1185">Reference proteome</keyword>
<dbReference type="EMBL" id="MEHJ01000002">
    <property type="protein sequence ID" value="OEJ21362.1"/>
    <property type="molecule type" value="Genomic_DNA"/>
</dbReference>
<evidence type="ECO:0000313" key="2">
    <source>
        <dbReference type="Proteomes" id="UP000095759"/>
    </source>
</evidence>
<sequence>MPGMADENAVTETDLTQLARFFERRCWEELEATGGMSFFLEKEGFTLTYQTPPNTLVSKDHAKDFVGGWLDRHPPARFCAMAVEMALLADELARQASSNADWQVRQAWKVLARSACRLWPDHCDLLPAWTETQSPMG</sequence>
<dbReference type="AlphaFoldDB" id="A0A1E5NYH4"/>
<reference evidence="1 2" key="1">
    <citation type="submission" date="2016-08" db="EMBL/GenBank/DDBJ databases">
        <title>Complete genome sequence of Streptomyces agglomeratus strain 6-3-2, a novel anti-MRSA actinomycete isolated from Wuli of Tebit, China.</title>
        <authorList>
            <person name="Chen X."/>
        </authorList>
    </citation>
    <scope>NUCLEOTIDE SEQUENCE [LARGE SCALE GENOMIC DNA]</scope>
    <source>
        <strain evidence="1 2">6-3-2</strain>
    </source>
</reference>
<organism evidence="1 2">
    <name type="scientific">Streptomyces agglomeratus</name>
    <dbReference type="NCBI Taxonomy" id="285458"/>
    <lineage>
        <taxon>Bacteria</taxon>
        <taxon>Bacillati</taxon>
        <taxon>Actinomycetota</taxon>
        <taxon>Actinomycetes</taxon>
        <taxon>Kitasatosporales</taxon>
        <taxon>Streptomycetaceae</taxon>
        <taxon>Streptomyces</taxon>
    </lineage>
</organism>
<accession>A0A1E5NYH4</accession>
<proteinExistence type="predicted"/>
<name>A0A1E5NYH4_9ACTN</name>
<protein>
    <submittedName>
        <fullName evidence="1">Uncharacterized protein</fullName>
    </submittedName>
</protein>
<dbReference type="Proteomes" id="UP000095759">
    <property type="component" value="Unassembled WGS sequence"/>
</dbReference>